<gene>
    <name evidence="1" type="ORF">KIM372_06010</name>
</gene>
<keyword evidence="2" id="KW-1185">Reference proteome</keyword>
<dbReference type="Pfam" id="PF03887">
    <property type="entry name" value="YfbU"/>
    <property type="match status" value="1"/>
</dbReference>
<proteinExistence type="predicted"/>
<reference evidence="1 2" key="1">
    <citation type="journal article" date="2023" name="Microbiol. Spectr.">
        <title>Symbiosis of Carpenter Bees with Uncharacterized Lactic Acid Bacteria Showing NAD Auxotrophy.</title>
        <authorList>
            <person name="Kawasaki S."/>
            <person name="Ozawa K."/>
            <person name="Mori T."/>
            <person name="Yamamoto A."/>
            <person name="Ito M."/>
            <person name="Ohkuma M."/>
            <person name="Sakamoto M."/>
            <person name="Matsutani M."/>
        </authorList>
    </citation>
    <scope>NUCLEOTIDE SEQUENCE [LARGE SCALE GENOMIC DNA]</scope>
    <source>
        <strain evidence="1 2">Kim37-2</strain>
    </source>
</reference>
<organism evidence="1 2">
    <name type="scientific">Bombiscardovia nodaiensis</name>
    <dbReference type="NCBI Taxonomy" id="2932181"/>
    <lineage>
        <taxon>Bacteria</taxon>
        <taxon>Bacillati</taxon>
        <taxon>Actinomycetota</taxon>
        <taxon>Actinomycetes</taxon>
        <taxon>Bifidobacteriales</taxon>
        <taxon>Bifidobacteriaceae</taxon>
        <taxon>Bombiscardovia</taxon>
    </lineage>
</organism>
<name>A0ABN6S978_9BIFI</name>
<protein>
    <recommendedName>
        <fullName evidence="3">YfbU family protein</fullName>
    </recommendedName>
</protein>
<accession>A0ABN6S978</accession>
<dbReference type="Gene3D" id="1.10.3190.10">
    <property type="entry name" value="yfbu gene product, domain 2"/>
    <property type="match status" value="1"/>
</dbReference>
<dbReference type="InterPro" id="IPR023146">
    <property type="entry name" value="YfbU_alpha-helical_sf"/>
</dbReference>
<evidence type="ECO:0008006" key="3">
    <source>
        <dbReference type="Google" id="ProtNLM"/>
    </source>
</evidence>
<dbReference type="EMBL" id="AP026798">
    <property type="protein sequence ID" value="BDR52694.1"/>
    <property type="molecule type" value="Genomic_DNA"/>
</dbReference>
<dbReference type="Proteomes" id="UP001321766">
    <property type="component" value="Chromosome"/>
</dbReference>
<dbReference type="SUPFAM" id="SSF47598">
    <property type="entry name" value="Ribbon-helix-helix"/>
    <property type="match status" value="1"/>
</dbReference>
<evidence type="ECO:0000313" key="2">
    <source>
        <dbReference type="Proteomes" id="UP001321766"/>
    </source>
</evidence>
<dbReference type="InterPro" id="IPR005587">
    <property type="entry name" value="UPF0304_YfbU"/>
</dbReference>
<evidence type="ECO:0000313" key="1">
    <source>
        <dbReference type="EMBL" id="BDR52694.1"/>
    </source>
</evidence>
<dbReference type="SUPFAM" id="SSF116960">
    <property type="entry name" value="YfbU-like"/>
    <property type="match status" value="1"/>
</dbReference>
<sequence>MINSKEMSVITARISYELDEAIERFAEQTKSTKSEIINSALKKYLFEQSGIKHSPNHEDNFNDIDWANFKPIYTLSDDARRILILLEQIAANTASDEDDQKQHTFASEALVKGYSSEYEEVLPGIFPEVPNEICDEAHDIMSMFQDLLTSYNNLSKDEKTSVPDMNEHMIHCQGFDFNDPSELRLFDFLRFMREKDRWSIPYDDMIEHSDRGNSHQRQLSQYRNMLKKHKFIRQHILDYSASLSRDEIIQITNL</sequence>
<dbReference type="InterPro" id="IPR010985">
    <property type="entry name" value="Ribbon_hlx_hlx"/>
</dbReference>